<evidence type="ECO:0008006" key="5">
    <source>
        <dbReference type="Google" id="ProtNLM"/>
    </source>
</evidence>
<keyword evidence="2" id="KW-0732">Signal</keyword>
<dbReference type="Proteomes" id="UP001217838">
    <property type="component" value="Unassembled WGS sequence"/>
</dbReference>
<name>A0ABT5BIR7_9BACT</name>
<keyword evidence="1" id="KW-0812">Transmembrane</keyword>
<feature type="signal peptide" evidence="2">
    <location>
        <begin position="1"/>
        <end position="22"/>
    </location>
</feature>
<feature type="transmembrane region" description="Helical" evidence="1">
    <location>
        <begin position="145"/>
        <end position="164"/>
    </location>
</feature>
<evidence type="ECO:0000256" key="2">
    <source>
        <dbReference type="SAM" id="SignalP"/>
    </source>
</evidence>
<dbReference type="RefSeq" id="WP_272006385.1">
    <property type="nucleotide sequence ID" value="NZ_JAQNDN010000022.1"/>
</dbReference>
<gene>
    <name evidence="3" type="ORF">POL58_37035</name>
</gene>
<protein>
    <recommendedName>
        <fullName evidence="5">Glycosyltransferase RgtA/B/C/D-like domain-containing protein</fullName>
    </recommendedName>
</protein>
<feature type="chain" id="PRO_5046980333" description="Glycosyltransferase RgtA/B/C/D-like domain-containing protein" evidence="2">
    <location>
        <begin position="23"/>
        <end position="554"/>
    </location>
</feature>
<feature type="transmembrane region" description="Helical" evidence="1">
    <location>
        <begin position="308"/>
        <end position="325"/>
    </location>
</feature>
<evidence type="ECO:0000313" key="4">
    <source>
        <dbReference type="Proteomes" id="UP001217838"/>
    </source>
</evidence>
<feature type="transmembrane region" description="Helical" evidence="1">
    <location>
        <begin position="234"/>
        <end position="256"/>
    </location>
</feature>
<evidence type="ECO:0000256" key="1">
    <source>
        <dbReference type="SAM" id="Phobius"/>
    </source>
</evidence>
<accession>A0ABT5BIR7</accession>
<organism evidence="3 4">
    <name type="scientific">Nannocystis radixulma</name>
    <dbReference type="NCBI Taxonomy" id="2995305"/>
    <lineage>
        <taxon>Bacteria</taxon>
        <taxon>Pseudomonadati</taxon>
        <taxon>Myxococcota</taxon>
        <taxon>Polyangia</taxon>
        <taxon>Nannocystales</taxon>
        <taxon>Nannocystaceae</taxon>
        <taxon>Nannocystis</taxon>
    </lineage>
</organism>
<feature type="transmembrane region" description="Helical" evidence="1">
    <location>
        <begin position="195"/>
        <end position="222"/>
    </location>
</feature>
<feature type="transmembrane region" description="Helical" evidence="1">
    <location>
        <begin position="337"/>
        <end position="354"/>
    </location>
</feature>
<feature type="transmembrane region" description="Helical" evidence="1">
    <location>
        <begin position="122"/>
        <end position="139"/>
    </location>
</feature>
<evidence type="ECO:0000313" key="3">
    <source>
        <dbReference type="EMBL" id="MDC0673409.1"/>
    </source>
</evidence>
<comment type="caution">
    <text evidence="3">The sequence shown here is derived from an EMBL/GenBank/DDBJ whole genome shotgun (WGS) entry which is preliminary data.</text>
</comment>
<sequence length="554" mass="57367">MSARLATAALLVALAALHLALAWPGAGERGVIAEEVTPYLPRHPVVLAGADGGGVRLLPPHDRPDHRGFVSTAQWPNLAYVGEHRTWPVLIKGHQSALGTYVGIAAAPVLGDGIAGVRRSSVLLGLVLVGLVFALARRLGLGLGLAAAAAVACILSPGLLFFARTGYGFELASRVAMLAALLLATRPLTARRSAALGLVLAAAILCRATIAATLLPALLLLLVHPAHRATPRRLALALGLGAAIPLLFVLAVQAAIPLHAGTAPAAKLPLADLAARTAAAPATLAAQLAYVADPGTVLLPLVADLSRSALPGLVFGTAILLLALARWSRARAGDGECLFVAAALGNALFGAWLYGDPQQFQLGMALEPLFVLAVAHQLQSLAARPRLLAALVAGLLAMRAWQCGVLLAAERATTNPMLSGKAQRELTAALAERRPGPGDIVTTTYNHVGMLEAWAPQSSDPPLHAYRALRRGRGEDGAEAIAAWQAILRHQSARFIVLSTGPNLFDGPFTDNTATGRALVSALPAVGRRIVARSDFTCESGTPCLALLELSPRP</sequence>
<dbReference type="EMBL" id="JAQNDN010000022">
    <property type="protein sequence ID" value="MDC0673409.1"/>
    <property type="molecule type" value="Genomic_DNA"/>
</dbReference>
<keyword evidence="1" id="KW-0472">Membrane</keyword>
<proteinExistence type="predicted"/>
<keyword evidence="1" id="KW-1133">Transmembrane helix</keyword>
<keyword evidence="4" id="KW-1185">Reference proteome</keyword>
<reference evidence="3 4" key="1">
    <citation type="submission" date="2022-11" db="EMBL/GenBank/DDBJ databases">
        <title>Minimal conservation of predation-associated metabolite biosynthetic gene clusters underscores biosynthetic potential of Myxococcota including descriptions for ten novel species: Archangium lansinium sp. nov., Myxococcus landrumus sp. nov., Nannocystis bai.</title>
        <authorList>
            <person name="Ahearne A."/>
            <person name="Stevens C."/>
            <person name="Dowd S."/>
        </authorList>
    </citation>
    <scope>NUCLEOTIDE SEQUENCE [LARGE SCALE GENOMIC DNA]</scope>
    <source>
        <strain evidence="3 4">NCELM</strain>
    </source>
</reference>